<accession>A0A080LV84</accession>
<dbReference type="EMBL" id="JDVG02000378">
    <property type="protein sequence ID" value="KFB72513.1"/>
    <property type="molecule type" value="Genomic_DNA"/>
</dbReference>
<dbReference type="Proteomes" id="UP000020077">
    <property type="component" value="Unassembled WGS sequence"/>
</dbReference>
<evidence type="ECO:0000313" key="1">
    <source>
        <dbReference type="EMBL" id="KFB72513.1"/>
    </source>
</evidence>
<organism evidence="1 2">
    <name type="scientific">Candidatus Accumulibacter phosphatis</name>
    <dbReference type="NCBI Taxonomy" id="327160"/>
    <lineage>
        <taxon>Bacteria</taxon>
        <taxon>Pseudomonadati</taxon>
        <taxon>Pseudomonadota</taxon>
        <taxon>Betaproteobacteria</taxon>
        <taxon>Candidatus Accumulibacter</taxon>
    </lineage>
</organism>
<dbReference type="AlphaFoldDB" id="A0A080LV84"/>
<sequence>MANPLKAGRIDDFAFSLAAYIDQAMHNEWQAVKGESLPDSDQGAQDRRILFAAIAQGVLKFLADHGSDLITSEESGNGGLDKHRHSMAFTVDTFRTPLP</sequence>
<reference evidence="1 2" key="1">
    <citation type="submission" date="2014-02" db="EMBL/GenBank/DDBJ databases">
        <title>Expanding our view of genomic diversity in Candidatus Accumulibacter clades.</title>
        <authorList>
            <person name="Skennerton C.T."/>
            <person name="Barr J.J."/>
            <person name="Slater F.R."/>
            <person name="Bond P.L."/>
            <person name="Tyson G.W."/>
        </authorList>
    </citation>
    <scope>NUCLEOTIDE SEQUENCE [LARGE SCALE GENOMIC DNA]</scope>
    <source>
        <strain evidence="2">BA-91</strain>
    </source>
</reference>
<evidence type="ECO:0000313" key="2">
    <source>
        <dbReference type="Proteomes" id="UP000020077"/>
    </source>
</evidence>
<comment type="caution">
    <text evidence="1">The sequence shown here is derived from an EMBL/GenBank/DDBJ whole genome shotgun (WGS) entry which is preliminary data.</text>
</comment>
<name>A0A080LV84_9PROT</name>
<proteinExistence type="predicted"/>
<gene>
    <name evidence="1" type="ORF">AW09_002295</name>
</gene>
<protein>
    <submittedName>
        <fullName evidence="1">Uncharacterized protein</fullName>
    </submittedName>
</protein>